<evidence type="ECO:0000313" key="2">
    <source>
        <dbReference type="EMBL" id="CAF5225303.1"/>
    </source>
</evidence>
<reference evidence="2" key="1">
    <citation type="submission" date="2021-02" db="EMBL/GenBank/DDBJ databases">
        <authorList>
            <person name="Nowell W R."/>
        </authorList>
    </citation>
    <scope>NUCLEOTIDE SEQUENCE</scope>
</reference>
<protein>
    <recommendedName>
        <fullName evidence="1">Reverse transcriptase domain-containing protein</fullName>
    </recommendedName>
</protein>
<organism evidence="2 3">
    <name type="scientific">Rotaria magnacalcarata</name>
    <dbReference type="NCBI Taxonomy" id="392030"/>
    <lineage>
        <taxon>Eukaryota</taxon>
        <taxon>Metazoa</taxon>
        <taxon>Spiralia</taxon>
        <taxon>Gnathifera</taxon>
        <taxon>Rotifera</taxon>
        <taxon>Eurotatoria</taxon>
        <taxon>Bdelloidea</taxon>
        <taxon>Philodinida</taxon>
        <taxon>Philodinidae</taxon>
        <taxon>Rotaria</taxon>
    </lineage>
</organism>
<dbReference type="PANTHER" id="PTHR21301:SF10">
    <property type="entry name" value="REVERSE TRANSCRIPTASE DOMAIN-CONTAINING PROTEIN"/>
    <property type="match status" value="1"/>
</dbReference>
<comment type="caution">
    <text evidence="2">The sequence shown here is derived from an EMBL/GenBank/DDBJ whole genome shotgun (WGS) entry which is preliminary data.</text>
</comment>
<name>A0A8S3K8M0_9BILA</name>
<sequence length="115" mass="13546">MGNTLSPILADIYMDEYQKQHLHKVNIPNKIWRYIDDILIITKMNKTQFDKYVYDLNKMRGTIKFTSEFEQNDQINYLDSIWFRKDTAADSLLNYESSHGNPSKVTSLTICLQGF</sequence>
<dbReference type="InterPro" id="IPR000477">
    <property type="entry name" value="RT_dom"/>
</dbReference>
<dbReference type="EMBL" id="CAJOBI010358993">
    <property type="protein sequence ID" value="CAF5225303.1"/>
    <property type="molecule type" value="Genomic_DNA"/>
</dbReference>
<evidence type="ECO:0000313" key="3">
    <source>
        <dbReference type="Proteomes" id="UP000676336"/>
    </source>
</evidence>
<dbReference type="Proteomes" id="UP000676336">
    <property type="component" value="Unassembled WGS sequence"/>
</dbReference>
<dbReference type="AlphaFoldDB" id="A0A8S3K8M0"/>
<dbReference type="PANTHER" id="PTHR21301">
    <property type="entry name" value="REVERSE TRANSCRIPTASE"/>
    <property type="match status" value="1"/>
</dbReference>
<dbReference type="PROSITE" id="PS50878">
    <property type="entry name" value="RT_POL"/>
    <property type="match status" value="1"/>
</dbReference>
<proteinExistence type="predicted"/>
<accession>A0A8S3K8M0</accession>
<evidence type="ECO:0000259" key="1">
    <source>
        <dbReference type="PROSITE" id="PS50878"/>
    </source>
</evidence>
<gene>
    <name evidence="2" type="ORF">SMN809_LOCUS84234</name>
</gene>
<feature type="domain" description="Reverse transcriptase" evidence="1">
    <location>
        <begin position="1"/>
        <end position="87"/>
    </location>
</feature>